<comment type="caution">
    <text evidence="1">The sequence shown here is derived from an EMBL/GenBank/DDBJ whole genome shotgun (WGS) entry which is preliminary data.</text>
</comment>
<accession>A0ABS8HGT0</accession>
<reference evidence="1 2" key="1">
    <citation type="submission" date="2021-10" db="EMBL/GenBank/DDBJ databases">
        <title>Genome sequencing of Xanthomonas strains from NCPPB.</title>
        <authorList>
            <person name="Hussein R."/>
            <person name="Harrison J."/>
            <person name="Studholme D.J."/>
            <person name="Vicente J."/>
            <person name="Grant M."/>
        </authorList>
    </citation>
    <scope>NUCLEOTIDE SEQUENCE [LARGE SCALE GENOMIC DNA]</scope>
    <source>
        <strain evidence="1 2">NCPPB 101</strain>
    </source>
</reference>
<sequence length="69" mass="7087">MTTVQYGIGVSVRISGGVQLPRPVVSAVGDGNHAAAAAALGLSQQSGLDPWTGQFSLSRKRPDDHDGNN</sequence>
<proteinExistence type="predicted"/>
<keyword evidence="2" id="KW-1185">Reference proteome</keyword>
<evidence type="ECO:0000313" key="1">
    <source>
        <dbReference type="EMBL" id="MCC4621394.1"/>
    </source>
</evidence>
<dbReference type="Proteomes" id="UP001199206">
    <property type="component" value="Unassembled WGS sequence"/>
</dbReference>
<protein>
    <submittedName>
        <fullName evidence="1">Uncharacterized protein</fullName>
    </submittedName>
</protein>
<organism evidence="1 2">
    <name type="scientific">Xanthomonas cassavae CFBP 4642</name>
    <dbReference type="NCBI Taxonomy" id="1219375"/>
    <lineage>
        <taxon>Bacteria</taxon>
        <taxon>Pseudomonadati</taxon>
        <taxon>Pseudomonadota</taxon>
        <taxon>Gammaproteobacteria</taxon>
        <taxon>Lysobacterales</taxon>
        <taxon>Lysobacteraceae</taxon>
        <taxon>Xanthomonas</taxon>
    </lineage>
</organism>
<gene>
    <name evidence="1" type="ORF">LL965_15360</name>
</gene>
<dbReference type="RefSeq" id="WP_029218254.1">
    <property type="nucleotide sequence ID" value="NZ_CAWLZN010000001.1"/>
</dbReference>
<dbReference type="EMBL" id="JAJGQJ010000040">
    <property type="protein sequence ID" value="MCC4621394.1"/>
    <property type="molecule type" value="Genomic_DNA"/>
</dbReference>
<evidence type="ECO:0000313" key="2">
    <source>
        <dbReference type="Proteomes" id="UP001199206"/>
    </source>
</evidence>
<name>A0ABS8HGT0_9XANT</name>